<feature type="coiled-coil region" evidence="1">
    <location>
        <begin position="178"/>
        <end position="205"/>
    </location>
</feature>
<organism evidence="5 6">
    <name type="scientific">Nibribacter ruber</name>
    <dbReference type="NCBI Taxonomy" id="2698458"/>
    <lineage>
        <taxon>Bacteria</taxon>
        <taxon>Pseudomonadati</taxon>
        <taxon>Bacteroidota</taxon>
        <taxon>Cytophagia</taxon>
        <taxon>Cytophagales</taxon>
        <taxon>Hymenobacteraceae</taxon>
        <taxon>Nibribacter</taxon>
    </lineage>
</organism>
<dbReference type="AlphaFoldDB" id="A0A6P1NW78"/>
<dbReference type="EMBL" id="CP047897">
    <property type="protein sequence ID" value="QHL86045.1"/>
    <property type="molecule type" value="Genomic_DNA"/>
</dbReference>
<evidence type="ECO:0000256" key="2">
    <source>
        <dbReference type="SAM" id="MobiDB-lite"/>
    </source>
</evidence>
<evidence type="ECO:0000256" key="3">
    <source>
        <dbReference type="SAM" id="Phobius"/>
    </source>
</evidence>
<sequence length="273" mass="30828">MKTLKNPLLFLQVCGTAFLMNSCEPSKESSFAPEAEMAPAEDATSSSEDKVVEPSTEKSPAQMLIKEAEIKFQVKDLAASMLRIEEAVKKANGLISNTTQNSQEDEVSTDLVIRVQPEHFLPLLEQLQKESVNLDFRNLGAEDVAAAYVDVQARIKAKRAVEARYRTLLDQAKNIPDILEVEQHLTQVQEEIESAEARFRFLKDQTAYSTIKLNMYQVVPMSFTERLGLGTRFYNAFGTGWQLFLTLLVGMCYLWPAWLILGGFWLLRRKGLV</sequence>
<keyword evidence="3" id="KW-0472">Membrane</keyword>
<dbReference type="Pfam" id="PF14257">
    <property type="entry name" value="DUF4349"/>
    <property type="match status" value="1"/>
</dbReference>
<keyword evidence="1" id="KW-0175">Coiled coil</keyword>
<evidence type="ECO:0000313" key="6">
    <source>
        <dbReference type="Proteomes" id="UP000464214"/>
    </source>
</evidence>
<evidence type="ECO:0000259" key="4">
    <source>
        <dbReference type="Pfam" id="PF14257"/>
    </source>
</evidence>
<dbReference type="Proteomes" id="UP000464214">
    <property type="component" value="Chromosome"/>
</dbReference>
<feature type="transmembrane region" description="Helical" evidence="3">
    <location>
        <begin position="241"/>
        <end position="267"/>
    </location>
</feature>
<proteinExistence type="predicted"/>
<name>A0A6P1NW78_9BACT</name>
<dbReference type="RefSeq" id="WP_160688065.1">
    <property type="nucleotide sequence ID" value="NZ_CP047897.1"/>
</dbReference>
<feature type="compositionally biased region" description="Basic and acidic residues" evidence="2">
    <location>
        <begin position="47"/>
        <end position="56"/>
    </location>
</feature>
<accession>A0A6P1NW78</accession>
<gene>
    <name evidence="5" type="ORF">GU926_00735</name>
</gene>
<reference evidence="5 6" key="1">
    <citation type="submission" date="2020-01" db="EMBL/GenBank/DDBJ databases">
        <authorList>
            <person name="Kim M."/>
        </authorList>
    </citation>
    <scope>NUCLEOTIDE SEQUENCE [LARGE SCALE GENOMIC DNA]</scope>
    <source>
        <strain evidence="5 6">BT10</strain>
    </source>
</reference>
<feature type="region of interest" description="Disordered" evidence="2">
    <location>
        <begin position="30"/>
        <end position="59"/>
    </location>
</feature>
<dbReference type="KEGG" id="nib:GU926_00735"/>
<keyword evidence="6" id="KW-1185">Reference proteome</keyword>
<evidence type="ECO:0000256" key="1">
    <source>
        <dbReference type="SAM" id="Coils"/>
    </source>
</evidence>
<dbReference type="InterPro" id="IPR025645">
    <property type="entry name" value="DUF4349"/>
</dbReference>
<evidence type="ECO:0000313" key="5">
    <source>
        <dbReference type="EMBL" id="QHL86045.1"/>
    </source>
</evidence>
<feature type="compositionally biased region" description="Low complexity" evidence="2">
    <location>
        <begin position="32"/>
        <end position="43"/>
    </location>
</feature>
<keyword evidence="3" id="KW-1133">Transmembrane helix</keyword>
<feature type="domain" description="DUF4349" evidence="4">
    <location>
        <begin position="62"/>
        <end position="269"/>
    </location>
</feature>
<protein>
    <submittedName>
        <fullName evidence="5">DUF4349 domain-containing protein</fullName>
    </submittedName>
</protein>
<keyword evidence="3" id="KW-0812">Transmembrane</keyword>